<proteinExistence type="predicted"/>
<dbReference type="AlphaFoldDB" id="A0A2P2Q5N4"/>
<accession>A0A2P2Q5N4</accession>
<sequence length="45" mass="5179">MKGPQAQIPLSVPRETNPTLWVILPGWGNNRAWKLILFLHTLRKS</sequence>
<name>A0A2P2Q5N4_RHIMU</name>
<protein>
    <submittedName>
        <fullName evidence="1">Uncharacterized protein</fullName>
    </submittedName>
</protein>
<reference evidence="1" key="1">
    <citation type="submission" date="2018-02" db="EMBL/GenBank/DDBJ databases">
        <title>Rhizophora mucronata_Transcriptome.</title>
        <authorList>
            <person name="Meera S.P."/>
            <person name="Sreeshan A."/>
            <person name="Augustine A."/>
        </authorList>
    </citation>
    <scope>NUCLEOTIDE SEQUENCE</scope>
    <source>
        <tissue evidence="1">Leaf</tissue>
    </source>
</reference>
<evidence type="ECO:0000313" key="1">
    <source>
        <dbReference type="EMBL" id="MBX62294.1"/>
    </source>
</evidence>
<dbReference type="EMBL" id="GGEC01081810">
    <property type="protein sequence ID" value="MBX62294.1"/>
    <property type="molecule type" value="Transcribed_RNA"/>
</dbReference>
<organism evidence="1">
    <name type="scientific">Rhizophora mucronata</name>
    <name type="common">Asiatic mangrove</name>
    <dbReference type="NCBI Taxonomy" id="61149"/>
    <lineage>
        <taxon>Eukaryota</taxon>
        <taxon>Viridiplantae</taxon>
        <taxon>Streptophyta</taxon>
        <taxon>Embryophyta</taxon>
        <taxon>Tracheophyta</taxon>
        <taxon>Spermatophyta</taxon>
        <taxon>Magnoliopsida</taxon>
        <taxon>eudicotyledons</taxon>
        <taxon>Gunneridae</taxon>
        <taxon>Pentapetalae</taxon>
        <taxon>rosids</taxon>
        <taxon>fabids</taxon>
        <taxon>Malpighiales</taxon>
        <taxon>Rhizophoraceae</taxon>
        <taxon>Rhizophora</taxon>
    </lineage>
</organism>